<evidence type="ECO:0000313" key="2">
    <source>
        <dbReference type="Proteomes" id="UP000595610"/>
    </source>
</evidence>
<reference evidence="1 2" key="1">
    <citation type="submission" date="2020-12" db="EMBL/GenBank/DDBJ databases">
        <title>FDA dAtabase for Regulatory Grade micrObial Sequences (FDA-ARGOS): Supporting development and validation of Infectious Disease Dx tests.</title>
        <authorList>
            <person name="Nelson B."/>
            <person name="Plummer A."/>
            <person name="Tallon L."/>
            <person name="Sadzewicz L."/>
            <person name="Zhao X."/>
            <person name="Boylan J."/>
            <person name="Ott S."/>
            <person name="Bowen H."/>
            <person name="Vavikolanu K."/>
            <person name="Mehta A."/>
            <person name="Aluvathingal J."/>
            <person name="Nadendla S."/>
            <person name="Myers T."/>
            <person name="Yan Y."/>
            <person name="Sichtig H."/>
        </authorList>
    </citation>
    <scope>NUCLEOTIDE SEQUENCE [LARGE SCALE GENOMIC DNA]</scope>
    <source>
        <strain evidence="1 2">FDAARGOS_1049</strain>
    </source>
</reference>
<dbReference type="Proteomes" id="UP000595610">
    <property type="component" value="Chromosome 1"/>
</dbReference>
<organism evidence="1 2">
    <name type="scientific">Paraburkholderia ginsengisoli</name>
    <dbReference type="NCBI Taxonomy" id="311231"/>
    <lineage>
        <taxon>Bacteria</taxon>
        <taxon>Pseudomonadati</taxon>
        <taxon>Pseudomonadota</taxon>
        <taxon>Betaproteobacteria</taxon>
        <taxon>Burkholderiales</taxon>
        <taxon>Burkholderiaceae</taxon>
        <taxon>Paraburkholderia</taxon>
    </lineage>
</organism>
<dbReference type="AlphaFoldDB" id="A0A7T4N318"/>
<accession>A0A7T4N318</accession>
<dbReference type="KEGG" id="pgis:I6I06_02190"/>
<evidence type="ECO:0000313" key="1">
    <source>
        <dbReference type="EMBL" id="QQC64330.1"/>
    </source>
</evidence>
<protein>
    <submittedName>
        <fullName evidence="1">Uncharacterized protein</fullName>
    </submittedName>
</protein>
<proteinExistence type="predicted"/>
<keyword evidence="2" id="KW-1185">Reference proteome</keyword>
<dbReference type="EMBL" id="CP066075">
    <property type="protein sequence ID" value="QQC64330.1"/>
    <property type="molecule type" value="Genomic_DNA"/>
</dbReference>
<dbReference type="Pfam" id="PF20212">
    <property type="entry name" value="DUF6572"/>
    <property type="match status" value="1"/>
</dbReference>
<gene>
    <name evidence="1" type="ORF">I6I06_02190</name>
</gene>
<name>A0A7T4N318_9BURK</name>
<sequence length="107" mass="12030">MSILDVNVVDIIGVDPDKGIARLVICDHLEWIDPVGEHLLLLQEKINSYLRFLEGGELGQHYPNSKGCKCAIEIAMKYQPSSEALRFIEKAREIIQDAGFDLTYQVA</sequence>
<dbReference type="RefSeq" id="WP_042322920.1">
    <property type="nucleotide sequence ID" value="NZ_CP066075.1"/>
</dbReference>
<dbReference type="InterPro" id="IPR046702">
    <property type="entry name" value="DUF6572"/>
</dbReference>